<gene>
    <name evidence="2" type="ORF">M427DRAFT_320155</name>
</gene>
<dbReference type="EMBL" id="KQ965760">
    <property type="protein sequence ID" value="KXS15669.1"/>
    <property type="molecule type" value="Genomic_DNA"/>
</dbReference>
<organism evidence="2 3">
    <name type="scientific">Gonapodya prolifera (strain JEL478)</name>
    <name type="common">Monoblepharis prolifera</name>
    <dbReference type="NCBI Taxonomy" id="1344416"/>
    <lineage>
        <taxon>Eukaryota</taxon>
        <taxon>Fungi</taxon>
        <taxon>Fungi incertae sedis</taxon>
        <taxon>Chytridiomycota</taxon>
        <taxon>Chytridiomycota incertae sedis</taxon>
        <taxon>Monoblepharidomycetes</taxon>
        <taxon>Monoblepharidales</taxon>
        <taxon>Gonapodyaceae</taxon>
        <taxon>Gonapodya</taxon>
    </lineage>
</organism>
<sequence>MSTYVVLPKEGVVNDRRVEPANGVRATSASEHSWDADTEGSPESPKSSHLGVKMRRQKLRRFLMVLVAKYQADGSEQRAEIDRHRKGLHNRSRKEPDRSPRNGKRTAHRIYRMQLRCQMCQIWRQILP</sequence>
<feature type="region of interest" description="Disordered" evidence="1">
    <location>
        <begin position="73"/>
        <end position="106"/>
    </location>
</feature>
<dbReference type="AlphaFoldDB" id="A0A139AG49"/>
<protein>
    <submittedName>
        <fullName evidence="2">Uncharacterized protein</fullName>
    </submittedName>
</protein>
<evidence type="ECO:0000313" key="3">
    <source>
        <dbReference type="Proteomes" id="UP000070544"/>
    </source>
</evidence>
<evidence type="ECO:0000256" key="1">
    <source>
        <dbReference type="SAM" id="MobiDB-lite"/>
    </source>
</evidence>
<reference evidence="2 3" key="1">
    <citation type="journal article" date="2015" name="Genome Biol. Evol.">
        <title>Phylogenomic analyses indicate that early fungi evolved digesting cell walls of algal ancestors of land plants.</title>
        <authorList>
            <person name="Chang Y."/>
            <person name="Wang S."/>
            <person name="Sekimoto S."/>
            <person name="Aerts A.L."/>
            <person name="Choi C."/>
            <person name="Clum A."/>
            <person name="LaButti K.M."/>
            <person name="Lindquist E.A."/>
            <person name="Yee Ngan C."/>
            <person name="Ohm R.A."/>
            <person name="Salamov A.A."/>
            <person name="Grigoriev I.V."/>
            <person name="Spatafora J.W."/>
            <person name="Berbee M.L."/>
        </authorList>
    </citation>
    <scope>NUCLEOTIDE SEQUENCE [LARGE SCALE GENOMIC DNA]</scope>
    <source>
        <strain evidence="2 3">JEL478</strain>
    </source>
</reference>
<accession>A0A139AG49</accession>
<name>A0A139AG49_GONPJ</name>
<feature type="region of interest" description="Disordered" evidence="1">
    <location>
        <begin position="1"/>
        <end position="53"/>
    </location>
</feature>
<evidence type="ECO:0000313" key="2">
    <source>
        <dbReference type="EMBL" id="KXS15669.1"/>
    </source>
</evidence>
<keyword evidence="3" id="KW-1185">Reference proteome</keyword>
<dbReference type="Proteomes" id="UP000070544">
    <property type="component" value="Unassembled WGS sequence"/>
</dbReference>
<proteinExistence type="predicted"/>